<keyword evidence="3" id="KW-1185">Reference proteome</keyword>
<evidence type="ECO:0000256" key="1">
    <source>
        <dbReference type="SAM" id="Phobius"/>
    </source>
</evidence>
<name>A0AA88IE37_ARTSF</name>
<dbReference type="EMBL" id="JAVRJZ010000007">
    <property type="protein sequence ID" value="KAK2720112.1"/>
    <property type="molecule type" value="Genomic_DNA"/>
</dbReference>
<sequence length="236" mass="27000">MAVQVNNDMQQSRLDLLQSSPFRIEDVLSLSVAKNFVGHPFKPLRSSKYIRLSDIEMPGQSESLTVAQWNCHLNSNHHEVAQYLRGGFAYRTEVVDLLPGSQTVNCKRFAIELRSIHEEANIRDALHTVSCTWTGSYKTTPNVLVCLQDKVISTTKLANRVPPSLVNSIAFLQCFTNFYIFSFIFFKEKKTILRAAVPWFPRISALAQMTFEEMARVVELEEDIMKLYYEILIASQ</sequence>
<keyword evidence="1" id="KW-0812">Transmembrane</keyword>
<reference evidence="2" key="1">
    <citation type="submission" date="2023-07" db="EMBL/GenBank/DDBJ databases">
        <title>Chromosome-level genome assembly of Artemia franciscana.</title>
        <authorList>
            <person name="Jo E."/>
        </authorList>
    </citation>
    <scope>NUCLEOTIDE SEQUENCE</scope>
    <source>
        <tissue evidence="2">Whole body</tissue>
    </source>
</reference>
<organism evidence="2 3">
    <name type="scientific">Artemia franciscana</name>
    <name type="common">Brine shrimp</name>
    <name type="synonym">Artemia sanfranciscana</name>
    <dbReference type="NCBI Taxonomy" id="6661"/>
    <lineage>
        <taxon>Eukaryota</taxon>
        <taxon>Metazoa</taxon>
        <taxon>Ecdysozoa</taxon>
        <taxon>Arthropoda</taxon>
        <taxon>Crustacea</taxon>
        <taxon>Branchiopoda</taxon>
        <taxon>Anostraca</taxon>
        <taxon>Artemiidae</taxon>
        <taxon>Artemia</taxon>
    </lineage>
</organism>
<dbReference type="Proteomes" id="UP001187531">
    <property type="component" value="Unassembled WGS sequence"/>
</dbReference>
<proteinExistence type="predicted"/>
<protein>
    <submittedName>
        <fullName evidence="2">Uncharacterized protein</fullName>
    </submittedName>
</protein>
<evidence type="ECO:0000313" key="2">
    <source>
        <dbReference type="EMBL" id="KAK2720112.1"/>
    </source>
</evidence>
<comment type="caution">
    <text evidence="2">The sequence shown here is derived from an EMBL/GenBank/DDBJ whole genome shotgun (WGS) entry which is preliminary data.</text>
</comment>
<keyword evidence="1" id="KW-1133">Transmembrane helix</keyword>
<accession>A0AA88IE37</accession>
<feature type="transmembrane region" description="Helical" evidence="1">
    <location>
        <begin position="165"/>
        <end position="186"/>
    </location>
</feature>
<dbReference type="AlphaFoldDB" id="A0AA88IE37"/>
<evidence type="ECO:0000313" key="3">
    <source>
        <dbReference type="Proteomes" id="UP001187531"/>
    </source>
</evidence>
<gene>
    <name evidence="2" type="ORF">QYM36_004122</name>
</gene>
<keyword evidence="1" id="KW-0472">Membrane</keyword>